<keyword evidence="1" id="KW-0812">Transmembrane</keyword>
<sequence length="152" mass="16258">MAAKGYLLWIVALALVFLGALVFPYSLLARLNAERVVVSPPFVQALYLAEGGAREAIAAIKADPQNPPYASQPVLVCQTSSPCSTSSSDYIGRYCYSSGTLGGFTCSVTKRTQGGVTRFTIVAVGESRGSIGRVRVVYNQTDDQVESWEVNP</sequence>
<evidence type="ECO:0000256" key="1">
    <source>
        <dbReference type="SAM" id="Phobius"/>
    </source>
</evidence>
<accession>A0A430UMR8</accession>
<feature type="transmembrane region" description="Helical" evidence="1">
    <location>
        <begin position="6"/>
        <end position="28"/>
    </location>
</feature>
<protein>
    <submittedName>
        <fullName evidence="2">Uncharacterized protein</fullName>
    </submittedName>
</protein>
<dbReference type="RefSeq" id="WP_126218704.1">
    <property type="nucleotide sequence ID" value="NZ_PEMG01000365.1"/>
</dbReference>
<keyword evidence="1" id="KW-0472">Membrane</keyword>
<evidence type="ECO:0000313" key="2">
    <source>
        <dbReference type="EMBL" id="RTI06645.1"/>
    </source>
</evidence>
<evidence type="ECO:0000313" key="3">
    <source>
        <dbReference type="Proteomes" id="UP000287173"/>
    </source>
</evidence>
<proteinExistence type="predicted"/>
<gene>
    <name evidence="2" type="ORF">CSW30_10190</name>
</gene>
<reference evidence="2 3" key="1">
    <citation type="journal article" date="2019" name="Extremophiles">
        <title>Biogeography of thermophiles and predominance of Thermus scotoductus in domestic water heaters.</title>
        <authorList>
            <person name="Wilpiszeski R.L."/>
            <person name="Zhang Z."/>
            <person name="House C.H."/>
        </authorList>
    </citation>
    <scope>NUCLEOTIDE SEQUENCE [LARGE SCALE GENOMIC DNA]</scope>
    <source>
        <strain evidence="2 3">17_S17</strain>
    </source>
</reference>
<keyword evidence="1" id="KW-1133">Transmembrane helix</keyword>
<organism evidence="2 3">
    <name type="scientific">Thermus scotoductus</name>
    <dbReference type="NCBI Taxonomy" id="37636"/>
    <lineage>
        <taxon>Bacteria</taxon>
        <taxon>Thermotogati</taxon>
        <taxon>Deinococcota</taxon>
        <taxon>Deinococci</taxon>
        <taxon>Thermales</taxon>
        <taxon>Thermaceae</taxon>
        <taxon>Thermus</taxon>
    </lineage>
</organism>
<comment type="caution">
    <text evidence="2">The sequence shown here is derived from an EMBL/GenBank/DDBJ whole genome shotgun (WGS) entry which is preliminary data.</text>
</comment>
<dbReference type="EMBL" id="PEMG01000365">
    <property type="protein sequence ID" value="RTI06645.1"/>
    <property type="molecule type" value="Genomic_DNA"/>
</dbReference>
<dbReference type="Proteomes" id="UP000287173">
    <property type="component" value="Unassembled WGS sequence"/>
</dbReference>
<dbReference type="AlphaFoldDB" id="A0A430UMR8"/>
<name>A0A430UMR8_THESC</name>